<feature type="transmembrane region" description="Helical" evidence="8">
    <location>
        <begin position="98"/>
        <end position="119"/>
    </location>
</feature>
<proteinExistence type="inferred from homology"/>
<keyword evidence="8" id="KW-0812">Transmembrane</keyword>
<feature type="non-terminal residue" evidence="9">
    <location>
        <position position="1"/>
    </location>
</feature>
<evidence type="ECO:0000256" key="7">
    <source>
        <dbReference type="SAM" id="MobiDB-lite"/>
    </source>
</evidence>
<evidence type="ECO:0000256" key="8">
    <source>
        <dbReference type="SAM" id="Phobius"/>
    </source>
</evidence>
<accession>A0AAD5GRB1</accession>
<dbReference type="GO" id="GO:0008017">
    <property type="term" value="F:microtubule binding"/>
    <property type="evidence" value="ECO:0007669"/>
    <property type="project" value="InterPro"/>
</dbReference>
<keyword evidence="4" id="KW-0493">Microtubule</keyword>
<dbReference type="Pfam" id="PF07058">
    <property type="entry name" value="MAP70"/>
    <property type="match status" value="1"/>
</dbReference>
<feature type="transmembrane region" description="Helical" evidence="8">
    <location>
        <begin position="153"/>
        <end position="176"/>
    </location>
</feature>
<comment type="subcellular location">
    <subcellularLocation>
        <location evidence="1">Cytoplasm</location>
        <location evidence="1">Cytoskeleton</location>
    </subcellularLocation>
</comment>
<comment type="caution">
    <text evidence="9">The sequence shown here is derived from an EMBL/GenBank/DDBJ whole genome shotgun (WGS) entry which is preliminary data.</text>
</comment>
<dbReference type="AlphaFoldDB" id="A0AAD5GRB1"/>
<feature type="region of interest" description="Disordered" evidence="7">
    <location>
        <begin position="25"/>
        <end position="59"/>
    </location>
</feature>
<evidence type="ECO:0000313" key="9">
    <source>
        <dbReference type="EMBL" id="KAI7749651.1"/>
    </source>
</evidence>
<evidence type="ECO:0000313" key="10">
    <source>
        <dbReference type="Proteomes" id="UP001206925"/>
    </source>
</evidence>
<name>A0AAD5GRB1_AMBAR</name>
<evidence type="ECO:0000256" key="4">
    <source>
        <dbReference type="ARBA" id="ARBA00022701"/>
    </source>
</evidence>
<keyword evidence="5" id="KW-0175">Coiled coil</keyword>
<evidence type="ECO:0000256" key="6">
    <source>
        <dbReference type="ARBA" id="ARBA00023212"/>
    </source>
</evidence>
<dbReference type="InterPro" id="IPR009768">
    <property type="entry name" value="MAP70"/>
</dbReference>
<dbReference type="GO" id="GO:0007010">
    <property type="term" value="P:cytoskeleton organization"/>
    <property type="evidence" value="ECO:0007669"/>
    <property type="project" value="InterPro"/>
</dbReference>
<keyword evidence="8" id="KW-0472">Membrane</keyword>
<dbReference type="EMBL" id="JAMZMK010006316">
    <property type="protein sequence ID" value="KAI7749651.1"/>
    <property type="molecule type" value="Genomic_DNA"/>
</dbReference>
<evidence type="ECO:0000256" key="2">
    <source>
        <dbReference type="ARBA" id="ARBA00008825"/>
    </source>
</evidence>
<keyword evidence="10" id="KW-1185">Reference proteome</keyword>
<evidence type="ECO:0000256" key="3">
    <source>
        <dbReference type="ARBA" id="ARBA00022490"/>
    </source>
</evidence>
<evidence type="ECO:0000256" key="1">
    <source>
        <dbReference type="ARBA" id="ARBA00004245"/>
    </source>
</evidence>
<organism evidence="9 10">
    <name type="scientific">Ambrosia artemisiifolia</name>
    <name type="common">Common ragweed</name>
    <dbReference type="NCBI Taxonomy" id="4212"/>
    <lineage>
        <taxon>Eukaryota</taxon>
        <taxon>Viridiplantae</taxon>
        <taxon>Streptophyta</taxon>
        <taxon>Embryophyta</taxon>
        <taxon>Tracheophyta</taxon>
        <taxon>Spermatophyta</taxon>
        <taxon>Magnoliopsida</taxon>
        <taxon>eudicotyledons</taxon>
        <taxon>Gunneridae</taxon>
        <taxon>Pentapetalae</taxon>
        <taxon>asterids</taxon>
        <taxon>campanulids</taxon>
        <taxon>Asterales</taxon>
        <taxon>Asteraceae</taxon>
        <taxon>Asteroideae</taxon>
        <taxon>Heliantheae alliance</taxon>
        <taxon>Heliantheae</taxon>
        <taxon>Ambrosia</taxon>
    </lineage>
</organism>
<dbReference type="Proteomes" id="UP001206925">
    <property type="component" value="Unassembled WGS sequence"/>
</dbReference>
<evidence type="ECO:0000256" key="5">
    <source>
        <dbReference type="ARBA" id="ARBA00023054"/>
    </source>
</evidence>
<protein>
    <submittedName>
        <fullName evidence="9">Uncharacterized protein</fullName>
    </submittedName>
</protein>
<feature type="transmembrane region" description="Helical" evidence="8">
    <location>
        <begin position="126"/>
        <end position="147"/>
    </location>
</feature>
<comment type="similarity">
    <text evidence="2">Belongs to the MAP70 family.</text>
</comment>
<dbReference type="GO" id="GO:0005874">
    <property type="term" value="C:microtubule"/>
    <property type="evidence" value="ECO:0007669"/>
    <property type="project" value="UniProtKB-KW"/>
</dbReference>
<reference evidence="9" key="1">
    <citation type="submission" date="2022-06" db="EMBL/GenBank/DDBJ databases">
        <title>Uncovering the hologenomic basis of an extraordinary plant invasion.</title>
        <authorList>
            <person name="Bieker V.C."/>
            <person name="Martin M.D."/>
            <person name="Gilbert T."/>
            <person name="Hodgins K."/>
            <person name="Battlay P."/>
            <person name="Petersen B."/>
            <person name="Wilson J."/>
        </authorList>
    </citation>
    <scope>NUCLEOTIDE SEQUENCE</scope>
    <source>
        <strain evidence="9">AA19_3_7</strain>
        <tissue evidence="9">Leaf</tissue>
    </source>
</reference>
<gene>
    <name evidence="9" type="ORF">M8C21_010527</name>
</gene>
<keyword evidence="3" id="KW-0963">Cytoplasm</keyword>
<keyword evidence="8" id="KW-1133">Transmembrane helix</keyword>
<keyword evidence="6" id="KW-0206">Cytoskeleton</keyword>
<sequence>IQLIDELSTVTDVIGNVWPPVSETTPLTVTGDKGSGTGSRRRATVRQSSDSADRLENEVRDKDRELSEAQAKIKALRLSERLREKVVEEVCISLHAPFLFVILFLLFSFVGVRPLFFSYKMVIRKAVVKAVSLSSAGYLVSLVLPIFVSDCKIAMRALVVEQIVFYFASCVVFLCWELNRHLLRV</sequence>